<keyword evidence="7" id="KW-0762">Sugar transport</keyword>
<dbReference type="FunFam" id="1.20.1280.290:FF:000007">
    <property type="entry name" value="Bidirectional sugar transporter SWEET7"/>
    <property type="match status" value="1"/>
</dbReference>
<feature type="transmembrane region" description="Helical" evidence="13">
    <location>
        <begin position="66"/>
        <end position="87"/>
    </location>
</feature>
<evidence type="ECO:0000256" key="12">
    <source>
        <dbReference type="ARBA" id="ARBA00023136"/>
    </source>
</evidence>
<feature type="transmembrane region" description="Helical" evidence="13">
    <location>
        <begin position="44"/>
        <end position="60"/>
    </location>
</feature>
<evidence type="ECO:0000256" key="3">
    <source>
        <dbReference type="ARBA" id="ARBA00007809"/>
    </source>
</evidence>
<gene>
    <name evidence="14" type="ORF">Poli38472_001012</name>
</gene>
<keyword evidence="15" id="KW-1185">Reference proteome</keyword>
<dbReference type="InterPro" id="IPR047664">
    <property type="entry name" value="SWEET"/>
</dbReference>
<feature type="transmembrane region" description="Helical" evidence="13">
    <location>
        <begin position="12"/>
        <end position="32"/>
    </location>
</feature>
<dbReference type="AlphaFoldDB" id="A0A8K1CS66"/>
<dbReference type="OrthoDB" id="409725at2759"/>
<comment type="subcellular location">
    <subcellularLocation>
        <location evidence="1">Cell membrane</location>
        <topology evidence="1">Multi-pass membrane protein</topology>
    </subcellularLocation>
    <subcellularLocation>
        <location evidence="2">Golgi apparatus membrane</location>
        <topology evidence="2">Multi-pass membrane protein</topology>
    </subcellularLocation>
</comment>
<dbReference type="Proteomes" id="UP000794436">
    <property type="component" value="Unassembled WGS sequence"/>
</dbReference>
<dbReference type="FunFam" id="1.20.1280.290:FF:000004">
    <property type="entry name" value="Sugar transporter SWEET"/>
    <property type="match status" value="1"/>
</dbReference>
<accession>A0A8K1CS66</accession>
<keyword evidence="9" id="KW-0677">Repeat</keyword>
<evidence type="ECO:0000256" key="10">
    <source>
        <dbReference type="ARBA" id="ARBA00022989"/>
    </source>
</evidence>
<evidence type="ECO:0000313" key="15">
    <source>
        <dbReference type="Proteomes" id="UP000794436"/>
    </source>
</evidence>
<comment type="similarity">
    <text evidence="3">Belongs to the SWEET sugar transporter family.</text>
</comment>
<keyword evidence="12 13" id="KW-0472">Membrane</keyword>
<dbReference type="PANTHER" id="PTHR10791">
    <property type="entry name" value="RAG1-ACTIVATING PROTEIN 1"/>
    <property type="match status" value="1"/>
</dbReference>
<reference evidence="14" key="1">
    <citation type="submission" date="2019-03" db="EMBL/GenBank/DDBJ databases">
        <title>Long read genome sequence of the mycoparasitic Pythium oligandrum ATCC 38472 isolated from sugarbeet rhizosphere.</title>
        <authorList>
            <person name="Gaulin E."/>
        </authorList>
    </citation>
    <scope>NUCLEOTIDE SEQUENCE</scope>
    <source>
        <strain evidence="14">ATCC 38472_TT</strain>
    </source>
</reference>
<comment type="caution">
    <text evidence="14">The sequence shown here is derived from an EMBL/GenBank/DDBJ whole genome shotgun (WGS) entry which is preliminary data.</text>
</comment>
<feature type="transmembrane region" description="Helical" evidence="13">
    <location>
        <begin position="189"/>
        <end position="210"/>
    </location>
</feature>
<dbReference type="GO" id="GO:0051119">
    <property type="term" value="F:sugar transmembrane transporter activity"/>
    <property type="evidence" value="ECO:0007669"/>
    <property type="project" value="InterPro"/>
</dbReference>
<keyword evidence="8 13" id="KW-0812">Transmembrane</keyword>
<evidence type="ECO:0000256" key="1">
    <source>
        <dbReference type="ARBA" id="ARBA00004651"/>
    </source>
</evidence>
<dbReference type="GO" id="GO:0000139">
    <property type="term" value="C:Golgi membrane"/>
    <property type="evidence" value="ECO:0007669"/>
    <property type="project" value="UniProtKB-SubCell"/>
</dbReference>
<evidence type="ECO:0000313" key="14">
    <source>
        <dbReference type="EMBL" id="TMW68856.1"/>
    </source>
</evidence>
<evidence type="ECO:0000256" key="7">
    <source>
        <dbReference type="ARBA" id="ARBA00022597"/>
    </source>
</evidence>
<evidence type="ECO:0000256" key="11">
    <source>
        <dbReference type="ARBA" id="ARBA00023034"/>
    </source>
</evidence>
<evidence type="ECO:0000256" key="8">
    <source>
        <dbReference type="ARBA" id="ARBA00022692"/>
    </source>
</evidence>
<dbReference type="PANTHER" id="PTHR10791:SF30">
    <property type="entry name" value="SUGAR TRANSPORTER SWEET1"/>
    <property type="match status" value="1"/>
</dbReference>
<evidence type="ECO:0000256" key="4">
    <source>
        <dbReference type="ARBA" id="ARBA00021741"/>
    </source>
</evidence>
<dbReference type="Gene3D" id="1.20.1280.290">
    <property type="match status" value="2"/>
</dbReference>
<evidence type="ECO:0000256" key="6">
    <source>
        <dbReference type="ARBA" id="ARBA00022475"/>
    </source>
</evidence>
<keyword evidence="10 13" id="KW-1133">Transmembrane helix</keyword>
<feature type="transmembrane region" description="Helical" evidence="13">
    <location>
        <begin position="130"/>
        <end position="149"/>
    </location>
</feature>
<evidence type="ECO:0000256" key="13">
    <source>
        <dbReference type="SAM" id="Phobius"/>
    </source>
</evidence>
<evidence type="ECO:0000256" key="2">
    <source>
        <dbReference type="ARBA" id="ARBA00004653"/>
    </source>
</evidence>
<keyword evidence="6" id="KW-1003">Cell membrane</keyword>
<evidence type="ECO:0000256" key="5">
    <source>
        <dbReference type="ARBA" id="ARBA00022448"/>
    </source>
</evidence>
<dbReference type="EMBL" id="SPLM01000001">
    <property type="protein sequence ID" value="TMW68856.1"/>
    <property type="molecule type" value="Genomic_DNA"/>
</dbReference>
<evidence type="ECO:0000256" key="9">
    <source>
        <dbReference type="ARBA" id="ARBA00022737"/>
    </source>
</evidence>
<sequence length="241" mass="26163">MVSEAAADTVNVLATIATACIFLSMVPEHVIAIYRSKSTASTNFYPLLAMFAQCIGWVLYGWASDALFPVSAVNGFGAIMAIVFWVVFLKFEKENRKRYIAYIIATVVLMVALTLYAFLSPQSKSDVADVIGYIANAGAIILFASPMFALTRVVREKCSDILSLGMAASGCVNGYLWTAYGVIQSDNYVLVPNCISATLCVIQLIFIVIFPRSKKEAATASTPITEFEKKNSTQASLLEQA</sequence>
<name>A0A8K1CS66_PYTOL</name>
<dbReference type="Pfam" id="PF03083">
    <property type="entry name" value="MtN3_slv"/>
    <property type="match status" value="2"/>
</dbReference>
<organism evidence="14 15">
    <name type="scientific">Pythium oligandrum</name>
    <name type="common">Mycoparasitic fungus</name>
    <dbReference type="NCBI Taxonomy" id="41045"/>
    <lineage>
        <taxon>Eukaryota</taxon>
        <taxon>Sar</taxon>
        <taxon>Stramenopiles</taxon>
        <taxon>Oomycota</taxon>
        <taxon>Peronosporomycetes</taxon>
        <taxon>Pythiales</taxon>
        <taxon>Pythiaceae</taxon>
        <taxon>Pythium</taxon>
    </lineage>
</organism>
<feature type="transmembrane region" description="Helical" evidence="13">
    <location>
        <begin position="161"/>
        <end position="183"/>
    </location>
</feature>
<dbReference type="GO" id="GO:0005886">
    <property type="term" value="C:plasma membrane"/>
    <property type="evidence" value="ECO:0007669"/>
    <property type="project" value="UniProtKB-SubCell"/>
</dbReference>
<dbReference type="InterPro" id="IPR004316">
    <property type="entry name" value="SWEET_rpt"/>
</dbReference>
<keyword evidence="5" id="KW-0813">Transport</keyword>
<feature type="transmembrane region" description="Helical" evidence="13">
    <location>
        <begin position="99"/>
        <end position="118"/>
    </location>
</feature>
<keyword evidence="11" id="KW-0333">Golgi apparatus</keyword>
<protein>
    <recommendedName>
        <fullName evidence="4">Sugar transporter SWEET1</fullName>
    </recommendedName>
</protein>
<proteinExistence type="inferred from homology"/>